<organism evidence="2 3">
    <name type="scientific">Nonomuraea purpurea</name>
    <dbReference type="NCBI Taxonomy" id="1849276"/>
    <lineage>
        <taxon>Bacteria</taxon>
        <taxon>Bacillati</taxon>
        <taxon>Actinomycetota</taxon>
        <taxon>Actinomycetes</taxon>
        <taxon>Streptosporangiales</taxon>
        <taxon>Streptosporangiaceae</taxon>
        <taxon>Nonomuraea</taxon>
    </lineage>
</organism>
<protein>
    <submittedName>
        <fullName evidence="2">Uncharacterized protein</fullName>
    </submittedName>
</protein>
<gene>
    <name evidence="2" type="ORF">ACFOY2_43695</name>
</gene>
<dbReference type="EMBL" id="JBHSBI010000033">
    <property type="protein sequence ID" value="MFC4014194.1"/>
    <property type="molecule type" value="Genomic_DNA"/>
</dbReference>
<dbReference type="RefSeq" id="WP_379534044.1">
    <property type="nucleotide sequence ID" value="NZ_JBHSBI010000033.1"/>
</dbReference>
<feature type="region of interest" description="Disordered" evidence="1">
    <location>
        <begin position="1"/>
        <end position="22"/>
    </location>
</feature>
<comment type="caution">
    <text evidence="2">The sequence shown here is derived from an EMBL/GenBank/DDBJ whole genome shotgun (WGS) entry which is preliminary data.</text>
</comment>
<accession>A0ABV8GML8</accession>
<sequence>MSQELFGPDLKGRQESGHHERVGAGLLGQAELHALIVCAVGVGPGRDADRIFCRATEFTYPSDGEEDARVS</sequence>
<evidence type="ECO:0000313" key="2">
    <source>
        <dbReference type="EMBL" id="MFC4014194.1"/>
    </source>
</evidence>
<reference evidence="3" key="1">
    <citation type="journal article" date="2019" name="Int. J. Syst. Evol. Microbiol.">
        <title>The Global Catalogue of Microorganisms (GCM) 10K type strain sequencing project: providing services to taxonomists for standard genome sequencing and annotation.</title>
        <authorList>
            <consortium name="The Broad Institute Genomics Platform"/>
            <consortium name="The Broad Institute Genome Sequencing Center for Infectious Disease"/>
            <person name="Wu L."/>
            <person name="Ma J."/>
        </authorList>
    </citation>
    <scope>NUCLEOTIDE SEQUENCE [LARGE SCALE GENOMIC DNA]</scope>
    <source>
        <strain evidence="3">TBRC 1276</strain>
    </source>
</reference>
<evidence type="ECO:0000256" key="1">
    <source>
        <dbReference type="SAM" id="MobiDB-lite"/>
    </source>
</evidence>
<dbReference type="Proteomes" id="UP001595851">
    <property type="component" value="Unassembled WGS sequence"/>
</dbReference>
<keyword evidence="3" id="KW-1185">Reference proteome</keyword>
<proteinExistence type="predicted"/>
<feature type="compositionally biased region" description="Basic and acidic residues" evidence="1">
    <location>
        <begin position="10"/>
        <end position="22"/>
    </location>
</feature>
<name>A0ABV8GML8_9ACTN</name>
<evidence type="ECO:0000313" key="3">
    <source>
        <dbReference type="Proteomes" id="UP001595851"/>
    </source>
</evidence>